<dbReference type="AlphaFoldDB" id="A0A9W6ZDX9"/>
<name>A0A9W6ZDX9_9STRA</name>
<proteinExistence type="predicted"/>
<sequence>MARKSSTHGANSKAMGFENFPNCIRNPLSLGIIVTVNLSVLIPIIVKEVADNNDEDLKDFHEALIDALPWGGGAAGVWLVLLTMVTRNVDGPGAILKPIIWLACPFLGLPLFTVFIAVLLLVCRSSLLLPILFGLLSIYGAIVSYLIYDPDLASVIYT</sequence>
<keyword evidence="3" id="KW-1185">Reference proteome</keyword>
<dbReference type="Proteomes" id="UP001165160">
    <property type="component" value="Unassembled WGS sequence"/>
</dbReference>
<reference evidence="3" key="1">
    <citation type="journal article" date="2023" name="Commun. Biol.">
        <title>Genome analysis of Parmales, the sister group of diatoms, reveals the evolutionary specialization of diatoms from phago-mixotrophs to photoautotrophs.</title>
        <authorList>
            <person name="Ban H."/>
            <person name="Sato S."/>
            <person name="Yoshikawa S."/>
            <person name="Yamada K."/>
            <person name="Nakamura Y."/>
            <person name="Ichinomiya M."/>
            <person name="Sato N."/>
            <person name="Blanc-Mathieu R."/>
            <person name="Endo H."/>
            <person name="Kuwata A."/>
            <person name="Ogata H."/>
        </authorList>
    </citation>
    <scope>NUCLEOTIDE SEQUENCE [LARGE SCALE GENOMIC DNA]</scope>
    <source>
        <strain evidence="3">NIES 3699</strain>
    </source>
</reference>
<protein>
    <submittedName>
        <fullName evidence="2">Uncharacterized protein</fullName>
    </submittedName>
</protein>
<feature type="transmembrane region" description="Helical" evidence="1">
    <location>
        <begin position="28"/>
        <end position="46"/>
    </location>
</feature>
<evidence type="ECO:0000313" key="3">
    <source>
        <dbReference type="Proteomes" id="UP001165160"/>
    </source>
</evidence>
<evidence type="ECO:0000256" key="1">
    <source>
        <dbReference type="SAM" id="Phobius"/>
    </source>
</evidence>
<dbReference type="EMBL" id="BRXX01000628">
    <property type="protein sequence ID" value="GMH50426.1"/>
    <property type="molecule type" value="Genomic_DNA"/>
</dbReference>
<feature type="transmembrane region" description="Helical" evidence="1">
    <location>
        <begin position="67"/>
        <end position="87"/>
    </location>
</feature>
<accession>A0A9W6ZDX9</accession>
<organism evidence="2 3">
    <name type="scientific">Triparma verrucosa</name>
    <dbReference type="NCBI Taxonomy" id="1606542"/>
    <lineage>
        <taxon>Eukaryota</taxon>
        <taxon>Sar</taxon>
        <taxon>Stramenopiles</taxon>
        <taxon>Ochrophyta</taxon>
        <taxon>Bolidophyceae</taxon>
        <taxon>Parmales</taxon>
        <taxon>Triparmaceae</taxon>
        <taxon>Triparma</taxon>
    </lineage>
</organism>
<comment type="caution">
    <text evidence="2">The sequence shown here is derived from an EMBL/GenBank/DDBJ whole genome shotgun (WGS) entry which is preliminary data.</text>
</comment>
<feature type="transmembrane region" description="Helical" evidence="1">
    <location>
        <begin position="99"/>
        <end position="122"/>
    </location>
</feature>
<feature type="transmembrane region" description="Helical" evidence="1">
    <location>
        <begin position="127"/>
        <end position="148"/>
    </location>
</feature>
<keyword evidence="1" id="KW-1133">Transmembrane helix</keyword>
<evidence type="ECO:0000313" key="2">
    <source>
        <dbReference type="EMBL" id="GMH50426.1"/>
    </source>
</evidence>
<keyword evidence="1" id="KW-0472">Membrane</keyword>
<gene>
    <name evidence="2" type="ORF">TrVE_jg299</name>
</gene>
<keyword evidence="1" id="KW-0812">Transmembrane</keyword>